<feature type="transmembrane region" description="Helical" evidence="7">
    <location>
        <begin position="311"/>
        <end position="333"/>
    </location>
</feature>
<dbReference type="InterPro" id="IPR052983">
    <property type="entry name" value="MFS_Riboflavin_Transporter"/>
</dbReference>
<name>A0ABY7FYK4_MYAAR</name>
<reference evidence="8" key="1">
    <citation type="submission" date="2022-11" db="EMBL/GenBank/DDBJ databases">
        <title>Centuries of genome instability and evolution in soft-shell clam transmissible cancer (bioRxiv).</title>
        <authorList>
            <person name="Hart S.F.M."/>
            <person name="Yonemitsu M.A."/>
            <person name="Giersch R.M."/>
            <person name="Beal B.F."/>
            <person name="Arriagada G."/>
            <person name="Davis B.W."/>
            <person name="Ostrander E.A."/>
            <person name="Goff S.P."/>
            <person name="Metzger M.J."/>
        </authorList>
    </citation>
    <scope>NUCLEOTIDE SEQUENCE</scope>
    <source>
        <strain evidence="8">MELC-2E11</strain>
        <tissue evidence="8">Siphon/mantle</tissue>
    </source>
</reference>
<evidence type="ECO:0000256" key="6">
    <source>
        <dbReference type="SAM" id="MobiDB-lite"/>
    </source>
</evidence>
<feature type="transmembrane region" description="Helical" evidence="7">
    <location>
        <begin position="12"/>
        <end position="34"/>
    </location>
</feature>
<dbReference type="PANTHER" id="PTHR43385:SF1">
    <property type="entry name" value="RIBOFLAVIN TRANSPORTER RIBJ"/>
    <property type="match status" value="1"/>
</dbReference>
<dbReference type="PANTHER" id="PTHR43385">
    <property type="entry name" value="RIBOFLAVIN TRANSPORTER RIBJ"/>
    <property type="match status" value="1"/>
</dbReference>
<feature type="region of interest" description="Disordered" evidence="6">
    <location>
        <begin position="226"/>
        <end position="247"/>
    </location>
</feature>
<comment type="subcellular location">
    <subcellularLocation>
        <location evidence="1">Membrane</location>
        <topology evidence="1">Multi-pass membrane protein</topology>
    </subcellularLocation>
</comment>
<organism evidence="8 9">
    <name type="scientific">Mya arenaria</name>
    <name type="common">Soft-shell clam</name>
    <dbReference type="NCBI Taxonomy" id="6604"/>
    <lineage>
        <taxon>Eukaryota</taxon>
        <taxon>Metazoa</taxon>
        <taxon>Spiralia</taxon>
        <taxon>Lophotrochozoa</taxon>
        <taxon>Mollusca</taxon>
        <taxon>Bivalvia</taxon>
        <taxon>Autobranchia</taxon>
        <taxon>Heteroconchia</taxon>
        <taxon>Euheterodonta</taxon>
        <taxon>Imparidentia</taxon>
        <taxon>Neoheterodontei</taxon>
        <taxon>Myida</taxon>
        <taxon>Myoidea</taxon>
        <taxon>Myidae</taxon>
        <taxon>Mya</taxon>
    </lineage>
</organism>
<evidence type="ECO:0000256" key="2">
    <source>
        <dbReference type="ARBA" id="ARBA00022448"/>
    </source>
</evidence>
<keyword evidence="5 7" id="KW-0472">Membrane</keyword>
<feature type="transmembrane region" description="Helical" evidence="7">
    <location>
        <begin position="147"/>
        <end position="167"/>
    </location>
</feature>
<evidence type="ECO:0000313" key="9">
    <source>
        <dbReference type="Proteomes" id="UP001164746"/>
    </source>
</evidence>
<sequence>MTMFKSLQSSHFRTSIVIFGGICVHLSIGSFYIFGNISPYMISYLRNRTDEHSLKNVDNLWISNAAALTGPFGMVLGGIMDRKFGVRVSTGIGLGVFLTHFSLKRSLVLVAITYGCVTNMGSSWAYGPPIQTAAKWMVKWPSVAMGLILCGFGGGALIFNQVVTAYINPNNLSPDYEDENGDKFFTNKDVLDRVPNLFFILSGIYLGMQALGVLLLSNPSWKPMLVPGTNGDHKEDEKGTEKDGETVGLIPSPEPSIAEVLKTMLSNKNSWIWVVILFLVYGGMTFVNGLYKTVAQISSGFIGLNLQSTLGWHGLFLLAGAMGTVAFFISFLFDGKDQRGNPI</sequence>
<keyword evidence="3 7" id="KW-0812">Transmembrane</keyword>
<feature type="transmembrane region" description="Helical" evidence="7">
    <location>
        <begin position="107"/>
        <end position="126"/>
    </location>
</feature>
<proteinExistence type="predicted"/>
<keyword evidence="9" id="KW-1185">Reference proteome</keyword>
<feature type="transmembrane region" description="Helical" evidence="7">
    <location>
        <begin position="271"/>
        <end position="291"/>
    </location>
</feature>
<feature type="transmembrane region" description="Helical" evidence="7">
    <location>
        <begin position="197"/>
        <end position="216"/>
    </location>
</feature>
<keyword evidence="2" id="KW-0813">Transport</keyword>
<dbReference type="SUPFAM" id="SSF103473">
    <property type="entry name" value="MFS general substrate transporter"/>
    <property type="match status" value="1"/>
</dbReference>
<feature type="transmembrane region" description="Helical" evidence="7">
    <location>
        <begin position="60"/>
        <end position="77"/>
    </location>
</feature>
<evidence type="ECO:0000256" key="1">
    <source>
        <dbReference type="ARBA" id="ARBA00004141"/>
    </source>
</evidence>
<feature type="compositionally biased region" description="Basic and acidic residues" evidence="6">
    <location>
        <begin position="231"/>
        <end position="245"/>
    </location>
</feature>
<feature type="transmembrane region" description="Helical" evidence="7">
    <location>
        <begin position="84"/>
        <end position="101"/>
    </location>
</feature>
<evidence type="ECO:0000256" key="7">
    <source>
        <dbReference type="SAM" id="Phobius"/>
    </source>
</evidence>
<protein>
    <submittedName>
        <fullName evidence="8">Uncharacterized protein</fullName>
    </submittedName>
</protein>
<dbReference type="EMBL" id="CP111026">
    <property type="protein sequence ID" value="WAR27247.1"/>
    <property type="molecule type" value="Genomic_DNA"/>
</dbReference>
<dbReference type="Gene3D" id="1.20.1250.20">
    <property type="entry name" value="MFS general substrate transporter like domains"/>
    <property type="match status" value="1"/>
</dbReference>
<evidence type="ECO:0000256" key="5">
    <source>
        <dbReference type="ARBA" id="ARBA00023136"/>
    </source>
</evidence>
<evidence type="ECO:0000256" key="3">
    <source>
        <dbReference type="ARBA" id="ARBA00022692"/>
    </source>
</evidence>
<dbReference type="Proteomes" id="UP001164746">
    <property type="component" value="Chromosome 15"/>
</dbReference>
<dbReference type="InterPro" id="IPR036259">
    <property type="entry name" value="MFS_trans_sf"/>
</dbReference>
<evidence type="ECO:0000256" key="4">
    <source>
        <dbReference type="ARBA" id="ARBA00022989"/>
    </source>
</evidence>
<gene>
    <name evidence="8" type="ORF">MAR_012951</name>
</gene>
<evidence type="ECO:0000313" key="8">
    <source>
        <dbReference type="EMBL" id="WAR27247.1"/>
    </source>
</evidence>
<keyword evidence="4 7" id="KW-1133">Transmembrane helix</keyword>
<accession>A0ABY7FYK4</accession>